<dbReference type="Pfam" id="PF04371">
    <property type="entry name" value="PAD_porph"/>
    <property type="match status" value="1"/>
</dbReference>
<evidence type="ECO:0000256" key="1">
    <source>
        <dbReference type="ARBA" id="ARBA00022801"/>
    </source>
</evidence>
<dbReference type="PANTHER" id="PTHR31377:SF0">
    <property type="entry name" value="AGMATINE DEIMINASE-RELATED"/>
    <property type="match status" value="1"/>
</dbReference>
<protein>
    <submittedName>
        <fullName evidence="2">Agmatine deiminase</fullName>
        <ecNumber evidence="2">3.5.3.12</ecNumber>
    </submittedName>
</protein>
<dbReference type="PANTHER" id="PTHR31377">
    <property type="entry name" value="AGMATINE DEIMINASE-RELATED"/>
    <property type="match status" value="1"/>
</dbReference>
<dbReference type="Gene3D" id="3.75.10.10">
    <property type="entry name" value="L-arginine/glycine Amidinotransferase, Chain A"/>
    <property type="match status" value="1"/>
</dbReference>
<dbReference type="AlphaFoldDB" id="A0A7X5R3P0"/>
<gene>
    <name evidence="2" type="ORF">FHX76_002901</name>
</gene>
<dbReference type="SUPFAM" id="SSF55909">
    <property type="entry name" value="Pentein"/>
    <property type="match status" value="1"/>
</dbReference>
<comment type="caution">
    <text evidence="2">The sequence shown here is derived from an EMBL/GenBank/DDBJ whole genome shotgun (WGS) entry which is preliminary data.</text>
</comment>
<dbReference type="InterPro" id="IPR007466">
    <property type="entry name" value="Peptidyl-Arg-deiminase_porph"/>
</dbReference>
<dbReference type="Proteomes" id="UP000541033">
    <property type="component" value="Unassembled WGS sequence"/>
</dbReference>
<organism evidence="2 3">
    <name type="scientific">Lysinibacter cavernae</name>
    <dbReference type="NCBI Taxonomy" id="1640652"/>
    <lineage>
        <taxon>Bacteria</taxon>
        <taxon>Bacillati</taxon>
        <taxon>Actinomycetota</taxon>
        <taxon>Actinomycetes</taxon>
        <taxon>Micrococcales</taxon>
        <taxon>Microbacteriaceae</taxon>
        <taxon>Lysinibacter</taxon>
    </lineage>
</organism>
<dbReference type="RefSeq" id="WP_167151831.1">
    <property type="nucleotide sequence ID" value="NZ_JAAMOX010000003.1"/>
</dbReference>
<evidence type="ECO:0000313" key="2">
    <source>
        <dbReference type="EMBL" id="NIH54986.1"/>
    </source>
</evidence>
<reference evidence="2 3" key="1">
    <citation type="submission" date="2020-02" db="EMBL/GenBank/DDBJ databases">
        <title>Sequencing the genomes of 1000 actinobacteria strains.</title>
        <authorList>
            <person name="Klenk H.-P."/>
        </authorList>
    </citation>
    <scope>NUCLEOTIDE SEQUENCE [LARGE SCALE GENOMIC DNA]</scope>
    <source>
        <strain evidence="2 3">DSM 27960</strain>
    </source>
</reference>
<accession>A0A7X5R3P0</accession>
<evidence type="ECO:0000313" key="3">
    <source>
        <dbReference type="Proteomes" id="UP000541033"/>
    </source>
</evidence>
<proteinExistence type="predicted"/>
<name>A0A7X5R3P0_9MICO</name>
<dbReference type="EC" id="3.5.3.12" evidence="2"/>
<keyword evidence="1 2" id="KW-0378">Hydrolase</keyword>
<keyword evidence="3" id="KW-1185">Reference proteome</keyword>
<sequence>MSQLDPFELLSAAASRAGVSIVEDTEQPPAAVGGGWFLPSDTHPHEQSWLAWPMDGEVLGRTEGMADEGRAAWASVANAVSEFEPVSVVCRPGDEAKARRLLAGDISLYVSAHTVPWLRETGPSFVLNGDDLLGAVDWAGQYDSAGDTQIASRIGEWARATRVSSPLQASPSCFAANGSSTVLALRSRRLEGSSTGQKRRHLEEQLREVTGTEHTVWLPQPLTSGPRVSRGEQAARVDDLAVFASSNVVLAHDQRDAQHPDFLVSKQLRQTLSTARNSGGEPFELVWLPAPETLRDTNRFVSYSYVNHYVTNDAVVLGTYRDPNDDVAASILADRYGLEVVRVDARPLFARGGGVRSLVVPQPRSQQQ</sequence>
<dbReference type="EMBL" id="JAAMOX010000003">
    <property type="protein sequence ID" value="NIH54986.1"/>
    <property type="molecule type" value="Genomic_DNA"/>
</dbReference>
<dbReference type="GO" id="GO:0009446">
    <property type="term" value="P:putrescine biosynthetic process"/>
    <property type="evidence" value="ECO:0007669"/>
    <property type="project" value="InterPro"/>
</dbReference>
<dbReference type="GO" id="GO:0004668">
    <property type="term" value="F:protein-arginine deiminase activity"/>
    <property type="evidence" value="ECO:0007669"/>
    <property type="project" value="InterPro"/>
</dbReference>
<dbReference type="GO" id="GO:0047632">
    <property type="term" value="F:agmatine deiminase activity"/>
    <property type="evidence" value="ECO:0007669"/>
    <property type="project" value="UniProtKB-EC"/>
</dbReference>